<comment type="caution">
    <text evidence="8">The sequence shown here is derived from an EMBL/GenBank/DDBJ whole genome shotgun (WGS) entry which is preliminary data.</text>
</comment>
<reference evidence="10 11" key="1">
    <citation type="submission" date="2020-04" db="EMBL/GenBank/DDBJ databases">
        <authorList>
            <person name="Wallbank WR R."/>
            <person name="Pardo Diaz C."/>
            <person name="Kozak K."/>
            <person name="Martin S."/>
            <person name="Jiggins C."/>
            <person name="Moest M."/>
            <person name="Warren A I."/>
            <person name="Byers J.R.P. K."/>
            <person name="Montejo-Kovacevich G."/>
            <person name="Yen C E."/>
        </authorList>
    </citation>
    <scope>NUCLEOTIDE SEQUENCE [LARGE SCALE GENOMIC DNA]</scope>
</reference>
<protein>
    <recommendedName>
        <fullName evidence="12">Methyltransferase-like protein 17, mitochondrial</fullName>
    </recommendedName>
</protein>
<dbReference type="InterPro" id="IPR029063">
    <property type="entry name" value="SAM-dependent_MTases_sf"/>
</dbReference>
<dbReference type="GO" id="GO:0051536">
    <property type="term" value="F:iron-sulfur cluster binding"/>
    <property type="evidence" value="ECO:0007669"/>
    <property type="project" value="UniProtKB-KW"/>
</dbReference>
<evidence type="ECO:0000256" key="2">
    <source>
        <dbReference type="ARBA" id="ARBA00022723"/>
    </source>
</evidence>
<keyword evidence="3" id="KW-0809">Transit peptide</keyword>
<dbReference type="InterPro" id="IPR015324">
    <property type="entry name" value="Ribosomal_Rsm22-like"/>
</dbReference>
<evidence type="ECO:0000313" key="8">
    <source>
        <dbReference type="EMBL" id="CAB3222629.1"/>
    </source>
</evidence>
<dbReference type="PANTHER" id="PTHR13184:SF5">
    <property type="entry name" value="METHYLTRANSFERASE-LIKE PROTEIN 17, MITOCHONDRIAL"/>
    <property type="match status" value="1"/>
</dbReference>
<evidence type="ECO:0000256" key="3">
    <source>
        <dbReference type="ARBA" id="ARBA00022946"/>
    </source>
</evidence>
<evidence type="ECO:0000256" key="6">
    <source>
        <dbReference type="ARBA" id="ARBA00023128"/>
    </source>
</evidence>
<dbReference type="Proteomes" id="UP000494256">
    <property type="component" value="Unassembled WGS sequence"/>
</dbReference>
<keyword evidence="5" id="KW-0411">Iron-sulfur</keyword>
<accession>A0A8S0YTS0</accession>
<evidence type="ECO:0000256" key="1">
    <source>
        <dbReference type="ARBA" id="ARBA00004173"/>
    </source>
</evidence>
<keyword evidence="2" id="KW-0479">Metal-binding</keyword>
<comment type="subcellular location">
    <subcellularLocation>
        <location evidence="1">Mitochondrion</location>
    </subcellularLocation>
</comment>
<evidence type="ECO:0000256" key="4">
    <source>
        <dbReference type="ARBA" id="ARBA00023004"/>
    </source>
</evidence>
<dbReference type="Gene3D" id="3.40.50.150">
    <property type="entry name" value="Vaccinia Virus protein VP39"/>
    <property type="match status" value="1"/>
</dbReference>
<evidence type="ECO:0000313" key="10">
    <source>
        <dbReference type="Proteomes" id="UP000494106"/>
    </source>
</evidence>
<evidence type="ECO:0000313" key="11">
    <source>
        <dbReference type="Proteomes" id="UP000494256"/>
    </source>
</evidence>
<keyword evidence="6" id="KW-0496">Mitochondrion</keyword>
<sequence length="441" mass="50941">MFRNIRCCYYTLNRAAYTTKVAVDPNLKESFDAKVYKPRKHPGTTRIKVAAIPPDIQKAIKVILEDTGAKSMHLDSIKLNNYIRSRHLPPEEGEIEEKAKKFHERISKQVYSQINEELTEEKALLYEQKVKNKVFNVLKKNVYRWGNISYDKGTCLQYLMSRAAQEYAILVRVLDEIKKKYPDYKPRSFFDFGSGVGTGTWAINHFWSKEIFEYFCVDTSSSMHDLARLILCRGKDNVEMPFKGYFQRQFLPASTDLKYSIVLSAYSLFEMPSMQARLETIQKLWNKTEDYLIIIEHGSFAGFKVVNEAREFVLNLPKKSTGNNGYVFSPCPNDNVCPRYLEQETPCNFLMKYETLPVVGKSEVNADVFSYVVLKKGVRPSDDPQWPRLVRAPVVRSGHTICRLCTSQGELKEVIFSKGKYDQTTYRCARSSNWGDLLPVK</sequence>
<dbReference type="GO" id="GO:0008168">
    <property type="term" value="F:methyltransferase activity"/>
    <property type="evidence" value="ECO:0007669"/>
    <property type="project" value="InterPro"/>
</dbReference>
<dbReference type="AlphaFoldDB" id="A0A8S0YTS0"/>
<proteinExistence type="predicted"/>
<keyword evidence="10" id="KW-1185">Reference proteome</keyword>
<evidence type="ECO:0000313" key="9">
    <source>
        <dbReference type="EMBL" id="CAB3231997.1"/>
    </source>
</evidence>
<dbReference type="InterPro" id="IPR052571">
    <property type="entry name" value="Mt_RNA_Methyltransferase"/>
</dbReference>
<dbReference type="EMBL" id="CADEBD010000289">
    <property type="protein sequence ID" value="CAB3231997.1"/>
    <property type="molecule type" value="Genomic_DNA"/>
</dbReference>
<dbReference type="SUPFAM" id="SSF53335">
    <property type="entry name" value="S-adenosyl-L-methionine-dependent methyltransferases"/>
    <property type="match status" value="1"/>
</dbReference>
<dbReference type="Proteomes" id="UP000494106">
    <property type="component" value="Unassembled WGS sequence"/>
</dbReference>
<gene>
    <name evidence="8" type="ORF">APLA_LOCUS1195</name>
    <name evidence="9" type="ORF">APLA_LOCUS5465</name>
</gene>
<comment type="function">
    <text evidence="7">Mitochondrial ribosome (mitoribosome) assembly factor. Binds at the interface of the head and body domains of the mitochondrial small ribosomal subunit (mt-SSU), occluding the mRNA channel and preventing compaction of the head domain towards the body. Probable inactive methyltransferase: retains the characteristic folding and ability to bind S-adenosyl-L-methionine, but it probably lost its methyltransferase activity.</text>
</comment>
<evidence type="ECO:0000256" key="7">
    <source>
        <dbReference type="ARBA" id="ARBA00045681"/>
    </source>
</evidence>
<name>A0A8S0YTS0_ARCPL</name>
<dbReference type="OrthoDB" id="421327at2759"/>
<dbReference type="GO" id="GO:0006412">
    <property type="term" value="P:translation"/>
    <property type="evidence" value="ECO:0007669"/>
    <property type="project" value="InterPro"/>
</dbReference>
<dbReference type="GO" id="GO:0003735">
    <property type="term" value="F:structural constituent of ribosome"/>
    <property type="evidence" value="ECO:0007669"/>
    <property type="project" value="TreeGrafter"/>
</dbReference>
<dbReference type="GO" id="GO:0005763">
    <property type="term" value="C:mitochondrial small ribosomal subunit"/>
    <property type="evidence" value="ECO:0007669"/>
    <property type="project" value="TreeGrafter"/>
</dbReference>
<dbReference type="PANTHER" id="PTHR13184">
    <property type="entry name" value="37S RIBOSOMAL PROTEIN S22"/>
    <property type="match status" value="1"/>
</dbReference>
<dbReference type="EMBL" id="CADEBC010000088">
    <property type="protein sequence ID" value="CAB3222629.1"/>
    <property type="molecule type" value="Genomic_DNA"/>
</dbReference>
<dbReference type="Pfam" id="PF09243">
    <property type="entry name" value="Rsm22"/>
    <property type="match status" value="1"/>
</dbReference>
<dbReference type="GO" id="GO:0046872">
    <property type="term" value="F:metal ion binding"/>
    <property type="evidence" value="ECO:0007669"/>
    <property type="project" value="UniProtKB-KW"/>
</dbReference>
<organism evidence="8 10">
    <name type="scientific">Arctia plantaginis</name>
    <name type="common">Wood tiger moth</name>
    <name type="synonym">Phalaena plantaginis</name>
    <dbReference type="NCBI Taxonomy" id="874455"/>
    <lineage>
        <taxon>Eukaryota</taxon>
        <taxon>Metazoa</taxon>
        <taxon>Ecdysozoa</taxon>
        <taxon>Arthropoda</taxon>
        <taxon>Hexapoda</taxon>
        <taxon>Insecta</taxon>
        <taxon>Pterygota</taxon>
        <taxon>Neoptera</taxon>
        <taxon>Endopterygota</taxon>
        <taxon>Lepidoptera</taxon>
        <taxon>Glossata</taxon>
        <taxon>Ditrysia</taxon>
        <taxon>Noctuoidea</taxon>
        <taxon>Erebidae</taxon>
        <taxon>Arctiinae</taxon>
        <taxon>Arctia</taxon>
    </lineage>
</organism>
<evidence type="ECO:0008006" key="12">
    <source>
        <dbReference type="Google" id="ProtNLM"/>
    </source>
</evidence>
<evidence type="ECO:0000256" key="5">
    <source>
        <dbReference type="ARBA" id="ARBA00023014"/>
    </source>
</evidence>
<keyword evidence="4" id="KW-0408">Iron</keyword>